<feature type="transmembrane region" description="Helical" evidence="8">
    <location>
        <begin position="285"/>
        <end position="303"/>
    </location>
</feature>
<comment type="subcellular location">
    <subcellularLocation>
        <location evidence="1">Membrane</location>
        <topology evidence="1">Multi-pass membrane protein</topology>
    </subcellularLocation>
</comment>
<feature type="transmembrane region" description="Helical" evidence="8">
    <location>
        <begin position="376"/>
        <end position="397"/>
    </location>
</feature>
<dbReference type="STRING" id="7897.ENSLACP00000023378"/>
<dbReference type="InterPro" id="IPR004752">
    <property type="entry name" value="AmpG_permease/AT-1"/>
</dbReference>
<keyword evidence="10" id="KW-1185">Reference proteome</keyword>
<protein>
    <recommendedName>
        <fullName evidence="7">Major facilitator superfamily domain-containing protein 3</fullName>
    </recommendedName>
</protein>
<sequence length="405" mass="44425">MNSKLLLLGILYFVQGMPYGLQSCLLPLYLRTVGLSLTKISLTKALFSPWLFKILWAPFVDQYGTKTKWLIVSMSGLAFACLLCALLAPETHLIAVMTLLLLLNLFASVQDVAVDGIAVHLLRKEEVGHGNTIQVVGYKMGSVLAGSGLLLVIDVLGWGFLFLLLAAIYFLAIIYVWNAPELKDASGSHSQEKKTKSHTFSPWMLLQELLCVPGTLWTVIFVFIYKLGEHGAIGMFPLFLLDHGLSAKELGFWTGIVAVSCSIVGSSVGGILMSKYRALSLIRTVFFMQLGSMSFQTFLVLVFDDKLWLTRGAALLSISLQHFLGGLITTLTFSIMMHCTQKADEGIQATHYSFLATVEVLGKLAFGTLVGSVVDWIGFPCSFFFFLILSFTAVLHISKAPAIGR</sequence>
<dbReference type="SUPFAM" id="SSF103473">
    <property type="entry name" value="MFS general substrate transporter"/>
    <property type="match status" value="1"/>
</dbReference>
<feature type="transmembrane region" description="Helical" evidence="8">
    <location>
        <begin position="159"/>
        <end position="179"/>
    </location>
</feature>
<evidence type="ECO:0000256" key="7">
    <source>
        <dbReference type="ARBA" id="ARBA00069953"/>
    </source>
</evidence>
<dbReference type="KEGG" id="lcm:102345874"/>
<evidence type="ECO:0000256" key="1">
    <source>
        <dbReference type="ARBA" id="ARBA00004141"/>
    </source>
</evidence>
<keyword evidence="4 8" id="KW-0812">Transmembrane</keyword>
<dbReference type="FunFam" id="1.20.1250.20:FF:000176">
    <property type="entry name" value="Major facilitator superfamily domain containing 3"/>
    <property type="match status" value="1"/>
</dbReference>
<dbReference type="EMBL" id="AFYH01170374">
    <property type="status" value="NOT_ANNOTATED_CDS"/>
    <property type="molecule type" value="Genomic_DNA"/>
</dbReference>
<dbReference type="EMBL" id="AFYH01170380">
    <property type="status" value="NOT_ANNOTATED_CDS"/>
    <property type="molecule type" value="Genomic_DNA"/>
</dbReference>
<evidence type="ECO:0000256" key="2">
    <source>
        <dbReference type="ARBA" id="ARBA00008335"/>
    </source>
</evidence>
<dbReference type="InterPro" id="IPR036259">
    <property type="entry name" value="MFS_trans_sf"/>
</dbReference>
<dbReference type="HOGENOM" id="CLU_029352_2_1_1"/>
<dbReference type="EMBL" id="AFYH01170381">
    <property type="status" value="NOT_ANNOTATED_CDS"/>
    <property type="molecule type" value="Genomic_DNA"/>
</dbReference>
<gene>
    <name evidence="9" type="primary">MFSD3</name>
</gene>
<dbReference type="EMBL" id="AFYH01170376">
    <property type="status" value="NOT_ANNOTATED_CDS"/>
    <property type="molecule type" value="Genomic_DNA"/>
</dbReference>
<organism evidence="9 10">
    <name type="scientific">Latimeria chalumnae</name>
    <name type="common">Coelacanth</name>
    <dbReference type="NCBI Taxonomy" id="7897"/>
    <lineage>
        <taxon>Eukaryota</taxon>
        <taxon>Metazoa</taxon>
        <taxon>Chordata</taxon>
        <taxon>Craniata</taxon>
        <taxon>Vertebrata</taxon>
        <taxon>Euteleostomi</taxon>
        <taxon>Coelacanthiformes</taxon>
        <taxon>Coelacanthidae</taxon>
        <taxon>Latimeria</taxon>
    </lineage>
</organism>
<dbReference type="EMBL" id="AFYH01170378">
    <property type="status" value="NOT_ANNOTATED_CDS"/>
    <property type="molecule type" value="Genomic_DNA"/>
</dbReference>
<dbReference type="Pfam" id="PF07690">
    <property type="entry name" value="MFS_1"/>
    <property type="match status" value="1"/>
</dbReference>
<dbReference type="GO" id="GO:0022857">
    <property type="term" value="F:transmembrane transporter activity"/>
    <property type="evidence" value="ECO:0007669"/>
    <property type="project" value="InterPro"/>
</dbReference>
<evidence type="ECO:0000256" key="3">
    <source>
        <dbReference type="ARBA" id="ARBA00022448"/>
    </source>
</evidence>
<reference evidence="9" key="2">
    <citation type="submission" date="2025-08" db="UniProtKB">
        <authorList>
            <consortium name="Ensembl"/>
        </authorList>
    </citation>
    <scope>IDENTIFICATION</scope>
</reference>
<evidence type="ECO:0000256" key="8">
    <source>
        <dbReference type="SAM" id="Phobius"/>
    </source>
</evidence>
<dbReference type="eggNOG" id="KOG3574">
    <property type="taxonomic scope" value="Eukaryota"/>
</dbReference>
<feature type="transmembrane region" description="Helical" evidence="8">
    <location>
        <begin position="349"/>
        <end position="370"/>
    </location>
</feature>
<feature type="transmembrane region" description="Helical" evidence="8">
    <location>
        <begin position="69"/>
        <end position="88"/>
    </location>
</feature>
<evidence type="ECO:0000256" key="5">
    <source>
        <dbReference type="ARBA" id="ARBA00022989"/>
    </source>
</evidence>
<feature type="transmembrane region" description="Helical" evidence="8">
    <location>
        <begin position="250"/>
        <end position="273"/>
    </location>
</feature>
<keyword evidence="5 8" id="KW-1133">Transmembrane helix</keyword>
<comment type="similarity">
    <text evidence="2">Belongs to the major facilitator superfamily.</text>
</comment>
<dbReference type="RefSeq" id="XP_014350216.1">
    <property type="nucleotide sequence ID" value="XM_014494730.2"/>
</dbReference>
<dbReference type="GeneTree" id="ENSGT00940000154019"/>
<evidence type="ECO:0000256" key="6">
    <source>
        <dbReference type="ARBA" id="ARBA00023136"/>
    </source>
</evidence>
<feature type="transmembrane region" description="Helical" evidence="8">
    <location>
        <begin position="94"/>
        <end position="114"/>
    </location>
</feature>
<dbReference type="Ensembl" id="ENSLACT00000025275.1">
    <property type="protein sequence ID" value="ENSLACP00000023378.1"/>
    <property type="gene ID" value="ENSLACG00000022442.1"/>
</dbReference>
<feature type="transmembrane region" description="Helical" evidence="8">
    <location>
        <begin position="315"/>
        <end position="337"/>
    </location>
</feature>
<evidence type="ECO:0000313" key="10">
    <source>
        <dbReference type="Proteomes" id="UP000008672"/>
    </source>
</evidence>
<keyword evidence="3" id="KW-0813">Transport</keyword>
<reference evidence="10" key="1">
    <citation type="submission" date="2011-08" db="EMBL/GenBank/DDBJ databases">
        <title>The draft genome of Latimeria chalumnae.</title>
        <authorList>
            <person name="Di Palma F."/>
            <person name="Alfoldi J."/>
            <person name="Johnson J."/>
            <person name="Berlin A."/>
            <person name="Gnerre S."/>
            <person name="Jaffe D."/>
            <person name="MacCallum I."/>
            <person name="Young S."/>
            <person name="Walker B.J."/>
            <person name="Lander E."/>
            <person name="Lindblad-Toh K."/>
        </authorList>
    </citation>
    <scope>NUCLEOTIDE SEQUENCE [LARGE SCALE GENOMIC DNA]</scope>
    <source>
        <strain evidence="10">Wild caught</strain>
    </source>
</reference>
<reference evidence="9" key="3">
    <citation type="submission" date="2025-09" db="UniProtKB">
        <authorList>
            <consortium name="Ensembl"/>
        </authorList>
    </citation>
    <scope>IDENTIFICATION</scope>
</reference>
<dbReference type="PROSITE" id="PS51257">
    <property type="entry name" value="PROKAR_LIPOPROTEIN"/>
    <property type="match status" value="1"/>
</dbReference>
<dbReference type="PANTHER" id="PTHR12778">
    <property type="entry name" value="SOLUTE CARRIER FAMILY 33 ACETYL-COA TRANSPORTER -RELATED"/>
    <property type="match status" value="1"/>
</dbReference>
<dbReference type="GeneID" id="102345874"/>
<proteinExistence type="inferred from homology"/>
<evidence type="ECO:0000256" key="4">
    <source>
        <dbReference type="ARBA" id="ARBA00022692"/>
    </source>
</evidence>
<dbReference type="InParanoid" id="M3XKX2"/>
<dbReference type="FunCoup" id="M3XKX2">
    <property type="interactions" value="67"/>
</dbReference>
<dbReference type="EMBL" id="AFYH01170379">
    <property type="status" value="NOT_ANNOTATED_CDS"/>
    <property type="molecule type" value="Genomic_DNA"/>
</dbReference>
<dbReference type="OrthoDB" id="6415790at2759"/>
<dbReference type="EMBL" id="AFYH01170377">
    <property type="status" value="NOT_ANNOTATED_CDS"/>
    <property type="molecule type" value="Genomic_DNA"/>
</dbReference>
<dbReference type="GO" id="GO:0016020">
    <property type="term" value="C:membrane"/>
    <property type="evidence" value="ECO:0007669"/>
    <property type="project" value="UniProtKB-SubCell"/>
</dbReference>
<dbReference type="InterPro" id="IPR011701">
    <property type="entry name" value="MFS"/>
</dbReference>
<dbReference type="CTD" id="113655"/>
<feature type="transmembrane region" description="Helical" evidence="8">
    <location>
        <begin position="200"/>
        <end position="225"/>
    </location>
</feature>
<dbReference type="EMBL" id="AFYH01170375">
    <property type="status" value="NOT_ANNOTATED_CDS"/>
    <property type="molecule type" value="Genomic_DNA"/>
</dbReference>
<dbReference type="EMBL" id="AFYH01170372">
    <property type="status" value="NOT_ANNOTATED_CDS"/>
    <property type="molecule type" value="Genomic_DNA"/>
</dbReference>
<dbReference type="OMA" id="PFYVDMG"/>
<keyword evidence="6 8" id="KW-0472">Membrane</keyword>
<name>M3XKX2_LATCH</name>
<evidence type="ECO:0000313" key="9">
    <source>
        <dbReference type="Ensembl" id="ENSLACP00000023378.1"/>
    </source>
</evidence>
<dbReference type="AlphaFoldDB" id="M3XKX2"/>
<dbReference type="CDD" id="cd17485">
    <property type="entry name" value="MFS_MFSD3"/>
    <property type="match status" value="1"/>
</dbReference>
<dbReference type="Gene3D" id="1.20.1250.20">
    <property type="entry name" value="MFS general substrate transporter like domains"/>
    <property type="match status" value="1"/>
</dbReference>
<dbReference type="EMBL" id="AFYH01170373">
    <property type="status" value="NOT_ANNOTATED_CDS"/>
    <property type="molecule type" value="Genomic_DNA"/>
</dbReference>
<dbReference type="Proteomes" id="UP000008672">
    <property type="component" value="Unassembled WGS sequence"/>
</dbReference>
<accession>M3XKX2</accession>
<dbReference type="PANTHER" id="PTHR12778:SF10">
    <property type="entry name" value="MAJOR FACILITATOR SUPERFAMILY DOMAIN-CONTAINING PROTEIN 3"/>
    <property type="match status" value="1"/>
</dbReference>